<dbReference type="AlphaFoldDB" id="A0A4Y4DMC3"/>
<evidence type="ECO:0000256" key="2">
    <source>
        <dbReference type="SAM" id="Phobius"/>
    </source>
</evidence>
<reference evidence="3 4" key="1">
    <citation type="submission" date="2019-06" db="EMBL/GenBank/DDBJ databases">
        <title>Whole genome shotgun sequence of Glutamicibacter uratoxydans NBRC 15515.</title>
        <authorList>
            <person name="Hosoyama A."/>
            <person name="Uohara A."/>
            <person name="Ohji S."/>
            <person name="Ichikawa N."/>
        </authorList>
    </citation>
    <scope>NUCLEOTIDE SEQUENCE [LARGE SCALE GENOMIC DNA]</scope>
    <source>
        <strain evidence="3 4">NBRC 15515</strain>
    </source>
</reference>
<dbReference type="EMBL" id="BJNY01000010">
    <property type="protein sequence ID" value="GED06472.1"/>
    <property type="molecule type" value="Genomic_DNA"/>
</dbReference>
<accession>A0A4Y4DMC3</accession>
<feature type="region of interest" description="Disordered" evidence="1">
    <location>
        <begin position="427"/>
        <end position="446"/>
    </location>
</feature>
<feature type="transmembrane region" description="Helical" evidence="2">
    <location>
        <begin position="195"/>
        <end position="217"/>
    </location>
</feature>
<dbReference type="RefSeq" id="WP_141364558.1">
    <property type="nucleotide sequence ID" value="NZ_BAAAJL010000010.1"/>
</dbReference>
<evidence type="ECO:0000313" key="4">
    <source>
        <dbReference type="Proteomes" id="UP000316612"/>
    </source>
</evidence>
<keyword evidence="2" id="KW-1133">Transmembrane helix</keyword>
<gene>
    <name evidence="3" type="ORF">AUR04nite_20040</name>
</gene>
<keyword evidence="2" id="KW-0472">Membrane</keyword>
<feature type="transmembrane region" description="Helical" evidence="2">
    <location>
        <begin position="163"/>
        <end position="183"/>
    </location>
</feature>
<evidence type="ECO:0000256" key="1">
    <source>
        <dbReference type="SAM" id="MobiDB-lite"/>
    </source>
</evidence>
<comment type="caution">
    <text evidence="3">The sequence shown here is derived from an EMBL/GenBank/DDBJ whole genome shotgun (WGS) entry which is preliminary data.</text>
</comment>
<feature type="transmembrane region" description="Helical" evidence="2">
    <location>
        <begin position="105"/>
        <end position="126"/>
    </location>
</feature>
<dbReference type="OrthoDB" id="4909494at2"/>
<protein>
    <submittedName>
        <fullName evidence="3">Uncharacterized protein</fullName>
    </submittedName>
</protein>
<sequence length="446" mass="48589">MSASALRVPFRSLSDEQWATVPRSMPASWLTAGVWIPLAALLVYLLGFAPQRLELGEWQPYLVSYSAIVGSIALFWGAGRHAPWIALAAVLSFIYLVSPSGIEKYVIYAAAMYFALLCAASLIGQLRFAALLRSWHREAQGSVDVPVADLNVRRLTKILPSTLWTMAGSSLLLPAARILWQFFTKAGMDPAKIESGLWIEASTGSIVLVVCLLLSGFKWLEARSVPLTVLEFPFAPGAGPLAFTGIGNSIPVEEAEQPRCTCAESTANAEAEALAYPQYRVCDDDCLVHGIRAVNALDRSQFSEISYETWVYGEHVRQELLPAGTRMSIAGLYGWDAAPVRVADSVYFGRGAQATPANVLPRVAREPLRRARRRMKWVDAKAKDLYASELNENKAAVIDQQVLDGHGSSLFAVRVEGQRPYLLDAPVQPANEVGAGADEARRPGAD</sequence>
<dbReference type="Proteomes" id="UP000316612">
    <property type="component" value="Unassembled WGS sequence"/>
</dbReference>
<keyword evidence="2" id="KW-0812">Transmembrane</keyword>
<feature type="transmembrane region" description="Helical" evidence="2">
    <location>
        <begin position="27"/>
        <end position="46"/>
    </location>
</feature>
<feature type="transmembrane region" description="Helical" evidence="2">
    <location>
        <begin position="82"/>
        <end position="98"/>
    </location>
</feature>
<proteinExistence type="predicted"/>
<name>A0A4Y4DMC3_GLUUR</name>
<keyword evidence="4" id="KW-1185">Reference proteome</keyword>
<organism evidence="3 4">
    <name type="scientific">Glutamicibacter uratoxydans</name>
    <name type="common">Arthrobacter uratoxydans</name>
    <dbReference type="NCBI Taxonomy" id="43667"/>
    <lineage>
        <taxon>Bacteria</taxon>
        <taxon>Bacillati</taxon>
        <taxon>Actinomycetota</taxon>
        <taxon>Actinomycetes</taxon>
        <taxon>Micrococcales</taxon>
        <taxon>Micrococcaceae</taxon>
        <taxon>Glutamicibacter</taxon>
    </lineage>
</organism>
<feature type="transmembrane region" description="Helical" evidence="2">
    <location>
        <begin position="58"/>
        <end position="76"/>
    </location>
</feature>
<evidence type="ECO:0000313" key="3">
    <source>
        <dbReference type="EMBL" id="GED06472.1"/>
    </source>
</evidence>